<dbReference type="InterPro" id="IPR044973">
    <property type="entry name" value="AAF-like"/>
</dbReference>
<dbReference type="EMBL" id="NBSK02000009">
    <property type="protein sequence ID" value="KAJ0188540.1"/>
    <property type="molecule type" value="Genomic_DNA"/>
</dbReference>
<reference evidence="1 2" key="1">
    <citation type="journal article" date="2017" name="Nat. Commun.">
        <title>Genome assembly with in vitro proximity ligation data and whole-genome triplication in lettuce.</title>
        <authorList>
            <person name="Reyes-Chin-Wo S."/>
            <person name="Wang Z."/>
            <person name="Yang X."/>
            <person name="Kozik A."/>
            <person name="Arikit S."/>
            <person name="Song C."/>
            <person name="Xia L."/>
            <person name="Froenicke L."/>
            <person name="Lavelle D.O."/>
            <person name="Truco M.J."/>
            <person name="Xia R."/>
            <person name="Zhu S."/>
            <person name="Xu C."/>
            <person name="Xu H."/>
            <person name="Xu X."/>
            <person name="Cox K."/>
            <person name="Korf I."/>
            <person name="Meyers B.C."/>
            <person name="Michelmore R.W."/>
        </authorList>
    </citation>
    <scope>NUCLEOTIDE SEQUENCE [LARGE SCALE GENOMIC DNA]</scope>
    <source>
        <strain evidence="2">cv. Salinas</strain>
        <tissue evidence="1">Seedlings</tissue>
    </source>
</reference>
<dbReference type="PANTHER" id="PTHR36725">
    <property type="entry name" value="SENESCENCE-ASSOCIATED PROTEIN AAF, CHLOROLPLASTIC"/>
    <property type="match status" value="1"/>
</dbReference>
<organism evidence="1 2">
    <name type="scientific">Lactuca sativa</name>
    <name type="common">Garden lettuce</name>
    <dbReference type="NCBI Taxonomy" id="4236"/>
    <lineage>
        <taxon>Eukaryota</taxon>
        <taxon>Viridiplantae</taxon>
        <taxon>Streptophyta</taxon>
        <taxon>Embryophyta</taxon>
        <taxon>Tracheophyta</taxon>
        <taxon>Spermatophyta</taxon>
        <taxon>Magnoliopsida</taxon>
        <taxon>eudicotyledons</taxon>
        <taxon>Gunneridae</taxon>
        <taxon>Pentapetalae</taxon>
        <taxon>asterids</taxon>
        <taxon>campanulids</taxon>
        <taxon>Asterales</taxon>
        <taxon>Asteraceae</taxon>
        <taxon>Cichorioideae</taxon>
        <taxon>Cichorieae</taxon>
        <taxon>Lactucinae</taxon>
        <taxon>Lactuca</taxon>
    </lineage>
</organism>
<accession>A0A9R1UJD1</accession>
<gene>
    <name evidence="1" type="ORF">LSAT_V11C900476800</name>
</gene>
<protein>
    <submittedName>
        <fullName evidence="1">Uncharacterized protein</fullName>
    </submittedName>
</protein>
<dbReference type="GO" id="GO:0009507">
    <property type="term" value="C:chloroplast"/>
    <property type="evidence" value="ECO:0000318"/>
    <property type="project" value="GO_Central"/>
</dbReference>
<evidence type="ECO:0000313" key="1">
    <source>
        <dbReference type="EMBL" id="KAJ0188540.1"/>
    </source>
</evidence>
<dbReference type="Proteomes" id="UP000235145">
    <property type="component" value="Unassembled WGS sequence"/>
</dbReference>
<comment type="caution">
    <text evidence="1">The sequence shown here is derived from an EMBL/GenBank/DDBJ whole genome shotgun (WGS) entry which is preliminary data.</text>
</comment>
<dbReference type="PANTHER" id="PTHR36725:SF1">
    <property type="entry name" value="SENESCENCE-ASSOCIATED PROTEIN AAF, CHLOROLPLASTIC"/>
    <property type="match status" value="1"/>
</dbReference>
<keyword evidence="2" id="KW-1185">Reference proteome</keyword>
<evidence type="ECO:0000313" key="2">
    <source>
        <dbReference type="Proteomes" id="UP000235145"/>
    </source>
</evidence>
<proteinExistence type="predicted"/>
<dbReference type="GO" id="GO:0034599">
    <property type="term" value="P:cellular response to oxidative stress"/>
    <property type="evidence" value="ECO:0000318"/>
    <property type="project" value="GO_Central"/>
</dbReference>
<name>A0A9R1UJD1_LACSA</name>
<dbReference type="AlphaFoldDB" id="A0A9R1UJD1"/>
<dbReference type="GO" id="GO:0010150">
    <property type="term" value="P:leaf senescence"/>
    <property type="evidence" value="ECO:0000318"/>
    <property type="project" value="GO_Central"/>
</dbReference>
<sequence>MFEGSKNDTSINPRCWVAMNFKQSISYALLQSSVRPMYVGGSIDGYLMKEAYRDMASALSKADGIDYTDPEELELLVATIMDLNAMDGKGSVSLLAECSTSPDVNTRGSSVCSGDCPPDAILRHEECNKANKIAYYSELHKYVSFEFQSSWVVPTTVLIRLVACDQKREISQLPDLNLKQKVEEFRSLRIEVLLEGLHMMLTIDYVPAELVGKNVRPMKKKKTQWDLKSGLQRLNLFENMRRN</sequence>